<reference evidence="2 3" key="1">
    <citation type="submission" date="2015-11" db="EMBL/GenBank/DDBJ databases">
        <authorList>
            <person name="Lin W."/>
        </authorList>
    </citation>
    <scope>NUCLEOTIDE SEQUENCE [LARGE SCALE GENOMIC DNA]</scope>
    <source>
        <strain evidence="2 3">HCH-1</strain>
    </source>
</reference>
<name>A0ABR5SJQ6_9BACT</name>
<dbReference type="Proteomes" id="UP000060487">
    <property type="component" value="Unassembled WGS sequence"/>
</dbReference>
<evidence type="ECO:0000256" key="1">
    <source>
        <dbReference type="SAM" id="Coils"/>
    </source>
</evidence>
<sequence>MSRYNQDPRKSPDNIVLAAEITQLREKHAKLSKELTELTGALDAANKNLTEGDDRIRSYNTEMAVHEKEMKEMQGHIFELKKRRAMAGTASGVEQEFNRQERLLSSLGAKQRELNKLLMEIESNTKLYEETMSDKTAVLQRLLLNLDDMQPKRRALIEEVSGLEAVAKIFIEAERLSGELGTLTEGITRHTTELNTLKAFIAEVEPETSALEAQIKGLEQTLAALEQTNREIKELIAKKSSVIEAVERLEEEEKSLSLDSGKLQRELDKQTETLKNRKAENETNRASAGALEKELKTYNEKIAEAKINLTKHGESKRKKDAELEKFENALASKLNLESELVYIEEGTAALGKIVRSQA</sequence>
<dbReference type="Gene3D" id="1.10.287.1490">
    <property type="match status" value="1"/>
</dbReference>
<keyword evidence="1" id="KW-0175">Coiled coil</keyword>
<feature type="coiled-coil region" evidence="1">
    <location>
        <begin position="208"/>
        <end position="308"/>
    </location>
</feature>
<organism evidence="2 3">
    <name type="scientific">Candidatus Magnetominusculus xianensis</name>
    <dbReference type="NCBI Taxonomy" id="1748249"/>
    <lineage>
        <taxon>Bacteria</taxon>
        <taxon>Pseudomonadati</taxon>
        <taxon>Nitrospirota</taxon>
        <taxon>Nitrospiria</taxon>
        <taxon>Nitrospirales</taxon>
        <taxon>Nitrospiraceae</taxon>
        <taxon>Candidatus Magnetominusculus</taxon>
    </lineage>
</organism>
<dbReference type="RefSeq" id="WP_085050666.1">
    <property type="nucleotide sequence ID" value="NZ_LNQR01000003.1"/>
</dbReference>
<evidence type="ECO:0000313" key="3">
    <source>
        <dbReference type="Proteomes" id="UP000060487"/>
    </source>
</evidence>
<protein>
    <submittedName>
        <fullName evidence="2">Magnetosome protein Man5</fullName>
    </submittedName>
</protein>
<comment type="caution">
    <text evidence="2">The sequence shown here is derived from an EMBL/GenBank/DDBJ whole genome shotgun (WGS) entry which is preliminary data.</text>
</comment>
<evidence type="ECO:0000313" key="2">
    <source>
        <dbReference type="EMBL" id="KWT94841.1"/>
    </source>
</evidence>
<proteinExistence type="predicted"/>
<keyword evidence="3" id="KW-1185">Reference proteome</keyword>
<feature type="coiled-coil region" evidence="1">
    <location>
        <begin position="14"/>
        <end position="83"/>
    </location>
</feature>
<dbReference type="EMBL" id="LNQR01000003">
    <property type="protein sequence ID" value="KWT94841.1"/>
    <property type="molecule type" value="Genomic_DNA"/>
</dbReference>
<gene>
    <name evidence="2" type="primary">man5</name>
    <name evidence="2" type="ORF">ASN18_0130</name>
</gene>
<accession>A0ABR5SJQ6</accession>